<dbReference type="OrthoDB" id="348976at2759"/>
<keyword evidence="2" id="KW-1185">Reference proteome</keyword>
<protein>
    <submittedName>
        <fullName evidence="1">Uncharacterized protein</fullName>
    </submittedName>
</protein>
<dbReference type="EMBL" id="LSYV01000058">
    <property type="protein sequence ID" value="KXZ45196.1"/>
    <property type="molecule type" value="Genomic_DNA"/>
</dbReference>
<evidence type="ECO:0000313" key="2">
    <source>
        <dbReference type="Proteomes" id="UP000075714"/>
    </source>
</evidence>
<name>A0A150G5N5_GONPE</name>
<dbReference type="Proteomes" id="UP000075714">
    <property type="component" value="Unassembled WGS sequence"/>
</dbReference>
<reference evidence="2" key="1">
    <citation type="journal article" date="2016" name="Nat. Commun.">
        <title>The Gonium pectorale genome demonstrates co-option of cell cycle regulation during the evolution of multicellularity.</title>
        <authorList>
            <person name="Hanschen E.R."/>
            <person name="Marriage T.N."/>
            <person name="Ferris P.J."/>
            <person name="Hamaji T."/>
            <person name="Toyoda A."/>
            <person name="Fujiyama A."/>
            <person name="Neme R."/>
            <person name="Noguchi H."/>
            <person name="Minakuchi Y."/>
            <person name="Suzuki M."/>
            <person name="Kawai-Toyooka H."/>
            <person name="Smith D.R."/>
            <person name="Sparks H."/>
            <person name="Anderson J."/>
            <person name="Bakaric R."/>
            <person name="Luria V."/>
            <person name="Karger A."/>
            <person name="Kirschner M.W."/>
            <person name="Durand P.M."/>
            <person name="Michod R.E."/>
            <person name="Nozaki H."/>
            <person name="Olson B.J."/>
        </authorList>
    </citation>
    <scope>NUCLEOTIDE SEQUENCE [LARGE SCALE GENOMIC DNA]</scope>
    <source>
        <strain evidence="2">NIES-2863</strain>
    </source>
</reference>
<dbReference type="AlphaFoldDB" id="A0A150G5N5"/>
<dbReference type="STRING" id="33097.A0A150G5N5"/>
<gene>
    <name evidence="1" type="ORF">GPECTOR_57g486</name>
</gene>
<dbReference type="PANTHER" id="PTHR47909:SF2">
    <property type="entry name" value="GPI INOSITOL-DEACYLASE"/>
    <property type="match status" value="1"/>
</dbReference>
<organism evidence="1 2">
    <name type="scientific">Gonium pectorale</name>
    <name type="common">Green alga</name>
    <dbReference type="NCBI Taxonomy" id="33097"/>
    <lineage>
        <taxon>Eukaryota</taxon>
        <taxon>Viridiplantae</taxon>
        <taxon>Chlorophyta</taxon>
        <taxon>core chlorophytes</taxon>
        <taxon>Chlorophyceae</taxon>
        <taxon>CS clade</taxon>
        <taxon>Chlamydomonadales</taxon>
        <taxon>Volvocaceae</taxon>
        <taxon>Gonium</taxon>
    </lineage>
</organism>
<comment type="caution">
    <text evidence="1">The sequence shown here is derived from an EMBL/GenBank/DDBJ whole genome shotgun (WGS) entry which is preliminary data.</text>
</comment>
<sequence>MELKDIGFCPFDLAIATKNAAVQGVSGVQWLWEEACAARPDGGAVNRGVLILPGLGNNAADYGPLAALLEARGMAVEVAQVCGETEVWGDFIVPQPSAHLAGATQLDLDGVFHSPLGEQLPFFGPWYGSEQVLGQWLHLLTGEEAPEAGADAAAVVAAAARSAGAQ</sequence>
<proteinExistence type="predicted"/>
<dbReference type="PANTHER" id="PTHR47909">
    <property type="entry name" value="ALPHA/BETA-HYDROLASES SUPERFAMILY PROTEIN"/>
    <property type="match status" value="1"/>
</dbReference>
<evidence type="ECO:0000313" key="1">
    <source>
        <dbReference type="EMBL" id="KXZ45196.1"/>
    </source>
</evidence>
<accession>A0A150G5N5</accession>